<dbReference type="EMBL" id="BSOS01000090">
    <property type="protein sequence ID" value="GLR68465.1"/>
    <property type="molecule type" value="Genomic_DNA"/>
</dbReference>
<evidence type="ECO:0000313" key="2">
    <source>
        <dbReference type="Proteomes" id="UP001156641"/>
    </source>
</evidence>
<name>A0ABQ6AEJ2_9PROT</name>
<sequence>MKRNKLNWASAMGALAGVVAITAMPREARAIPAFAAQTGMPCSACHIGFPQLTPFGRAFKMDGYVQGGTFPDIKNFAAMVEGGFTQLHDKVPGGLAPDFRSNNAWSIQQTSLFYGGALDGNIGLGGFVQGTFDGIGHQFHWDNLDIRLAQMTTLANKRLVYGFTFNNAPGLTDLWNTLPAWGYPFIPAGLGVGQTAGLQTTGLAQAVAGVGGYAALNVTPSDLLYAEADLYKALPNHAAFTLGVGPEAPIPGPIPYWRLALQHSSWKQSIELGTSGLIDHPYPSGFTHGPTDTLADVGVDAQYQYITVKHAFSVQAAYFHEFQHWAASYPQGGTANLNDSLDSESLNASYLWHQMFGVTEAFDNITGNADSGLYNTGTANANGKPNTQSYTTELDYYPFNTDGPKFFPWVNAKFFIEDTFYTQFNGLAHNYDGNGRSAQANDVLFTGIWLVF</sequence>
<evidence type="ECO:0000313" key="1">
    <source>
        <dbReference type="EMBL" id="GLR68465.1"/>
    </source>
</evidence>
<proteinExistence type="predicted"/>
<organism evidence="1 2">
    <name type="scientific">Acidocella aquatica</name>
    <dbReference type="NCBI Taxonomy" id="1922313"/>
    <lineage>
        <taxon>Bacteria</taxon>
        <taxon>Pseudomonadati</taxon>
        <taxon>Pseudomonadota</taxon>
        <taxon>Alphaproteobacteria</taxon>
        <taxon>Acetobacterales</taxon>
        <taxon>Acidocellaceae</taxon>
        <taxon>Acidocella</taxon>
    </lineage>
</organism>
<reference evidence="2" key="1">
    <citation type="journal article" date="2019" name="Int. J. Syst. Evol. Microbiol.">
        <title>The Global Catalogue of Microorganisms (GCM) 10K type strain sequencing project: providing services to taxonomists for standard genome sequencing and annotation.</title>
        <authorList>
            <consortium name="The Broad Institute Genomics Platform"/>
            <consortium name="The Broad Institute Genome Sequencing Center for Infectious Disease"/>
            <person name="Wu L."/>
            <person name="Ma J."/>
        </authorList>
    </citation>
    <scope>NUCLEOTIDE SEQUENCE [LARGE SCALE GENOMIC DNA]</scope>
    <source>
        <strain evidence="2">NBRC 112502</strain>
    </source>
</reference>
<evidence type="ECO:0008006" key="3">
    <source>
        <dbReference type="Google" id="ProtNLM"/>
    </source>
</evidence>
<comment type="caution">
    <text evidence="1">The sequence shown here is derived from an EMBL/GenBank/DDBJ whole genome shotgun (WGS) entry which is preliminary data.</text>
</comment>
<protein>
    <recommendedName>
        <fullName evidence="3">Cytochrome C</fullName>
    </recommendedName>
</protein>
<dbReference type="Proteomes" id="UP001156641">
    <property type="component" value="Unassembled WGS sequence"/>
</dbReference>
<dbReference type="RefSeq" id="WP_284259310.1">
    <property type="nucleotide sequence ID" value="NZ_BSOS01000090.1"/>
</dbReference>
<keyword evidence="2" id="KW-1185">Reference proteome</keyword>
<accession>A0ABQ6AEJ2</accession>
<gene>
    <name evidence="1" type="ORF">GCM10010909_31460</name>
</gene>